<evidence type="ECO:0000256" key="6">
    <source>
        <dbReference type="SAM" id="MobiDB-lite"/>
    </source>
</evidence>
<evidence type="ECO:0000256" key="3">
    <source>
        <dbReference type="ARBA" id="ARBA00022692"/>
    </source>
</evidence>
<evidence type="ECO:0000313" key="9">
    <source>
        <dbReference type="Proteomes" id="UP001358614"/>
    </source>
</evidence>
<comment type="subcellular location">
    <subcellularLocation>
        <location evidence="1">Membrane</location>
        <topology evidence="1">Multi-pass membrane protein</topology>
    </subcellularLocation>
</comment>
<dbReference type="PANTHER" id="PTHR23504">
    <property type="entry name" value="MAJOR FACILITATOR SUPERFAMILY DOMAIN-CONTAINING PROTEIN 10"/>
    <property type="match status" value="1"/>
</dbReference>
<feature type="transmembrane region" description="Helical" evidence="7">
    <location>
        <begin position="448"/>
        <end position="467"/>
    </location>
</feature>
<dbReference type="Proteomes" id="UP001358614">
    <property type="component" value="Chromosome 1"/>
</dbReference>
<dbReference type="AlphaFoldDB" id="A0AAX4KCY4"/>
<keyword evidence="2" id="KW-0813">Transport</keyword>
<feature type="transmembrane region" description="Helical" evidence="7">
    <location>
        <begin position="276"/>
        <end position="296"/>
    </location>
</feature>
<dbReference type="GeneID" id="91100420"/>
<feature type="compositionally biased region" description="Polar residues" evidence="6">
    <location>
        <begin position="1"/>
        <end position="12"/>
    </location>
</feature>
<feature type="transmembrane region" description="Helical" evidence="7">
    <location>
        <begin position="159"/>
        <end position="182"/>
    </location>
</feature>
<evidence type="ECO:0008006" key="10">
    <source>
        <dbReference type="Google" id="ProtNLM"/>
    </source>
</evidence>
<feature type="region of interest" description="Disordered" evidence="6">
    <location>
        <begin position="1"/>
        <end position="20"/>
    </location>
</feature>
<sequence>MSSSSLSTNSDPETAPLIPQPPSVSVPVPWLQLTPLISLRVLDALTYSIIFPYIVAYITSIPSVPPDKIGLYAGLAEGSLMVVEALMAPFWAYMADKIGRKKSLVWGFATVVGAMGLMGFGKSVGWIIFWRACYGLNPGPVISRTIFTELSHPSNRALIFSIWGPLFSVGICLGTFLGGLLAEPYGRLPRWMGGENGLWMKWPYALPGVVCVALSVFTLILCQIMTKEIHPICEPLNQTRPATLNHGNEEEDHEVSIPGRRKSKFRKTMEISNFKTILVCFCATFAYDGFFTVFSYTPVPQGGLELPIQTIGIVGSISAIMNFILSLLLVPRLQPRLGIRRFLSMTIGTIPVEAIFIPGIQKIATHGNAAIYSSLAVQLPSKNFHLMAWPLNDQLTAACFDDHPELLATGSAIVLIAGAGGRAIGPTIAGWMFSIATQYPTGSLGRQISWISLLVISLPPLIVTFYLPKNLGIPQQESNDQDSGLGQ</sequence>
<keyword evidence="5 7" id="KW-0472">Membrane</keyword>
<evidence type="ECO:0000256" key="7">
    <source>
        <dbReference type="SAM" id="Phobius"/>
    </source>
</evidence>
<dbReference type="InterPro" id="IPR036259">
    <property type="entry name" value="MFS_trans_sf"/>
</dbReference>
<evidence type="ECO:0000256" key="2">
    <source>
        <dbReference type="ARBA" id="ARBA00022448"/>
    </source>
</evidence>
<dbReference type="SUPFAM" id="SSF103473">
    <property type="entry name" value="MFS general substrate transporter"/>
    <property type="match status" value="1"/>
</dbReference>
<dbReference type="GO" id="GO:0016020">
    <property type="term" value="C:membrane"/>
    <property type="evidence" value="ECO:0007669"/>
    <property type="project" value="UniProtKB-SubCell"/>
</dbReference>
<keyword evidence="3 7" id="KW-0812">Transmembrane</keyword>
<feature type="transmembrane region" description="Helical" evidence="7">
    <location>
        <begin position="104"/>
        <end position="121"/>
    </location>
</feature>
<proteinExistence type="predicted"/>
<feature type="transmembrane region" description="Helical" evidence="7">
    <location>
        <begin position="342"/>
        <end position="360"/>
    </location>
</feature>
<dbReference type="Pfam" id="PF07690">
    <property type="entry name" value="MFS_1"/>
    <property type="match status" value="1"/>
</dbReference>
<name>A0AAX4KCY4_9TREE</name>
<reference evidence="8 9" key="1">
    <citation type="submission" date="2024-01" db="EMBL/GenBank/DDBJ databases">
        <title>Comparative genomics of Cryptococcus and Kwoniella reveals pathogenesis evolution and contrasting modes of karyotype evolution via chromosome fusion or intercentromeric recombination.</title>
        <authorList>
            <person name="Coelho M.A."/>
            <person name="David-Palma M."/>
            <person name="Shea T."/>
            <person name="Bowers K."/>
            <person name="McGinley-Smith S."/>
            <person name="Mohammad A.W."/>
            <person name="Gnirke A."/>
            <person name="Yurkov A.M."/>
            <person name="Nowrousian M."/>
            <person name="Sun S."/>
            <person name="Cuomo C.A."/>
            <person name="Heitman J."/>
        </authorList>
    </citation>
    <scope>NUCLEOTIDE SEQUENCE [LARGE SCALE GENOMIC DNA]</scope>
    <source>
        <strain evidence="8 9">PYCC6329</strain>
    </source>
</reference>
<organism evidence="8 9">
    <name type="scientific">Kwoniella europaea PYCC6329</name>
    <dbReference type="NCBI Taxonomy" id="1423913"/>
    <lineage>
        <taxon>Eukaryota</taxon>
        <taxon>Fungi</taxon>
        <taxon>Dikarya</taxon>
        <taxon>Basidiomycota</taxon>
        <taxon>Agaricomycotina</taxon>
        <taxon>Tremellomycetes</taxon>
        <taxon>Tremellales</taxon>
        <taxon>Cryptococcaceae</taxon>
        <taxon>Kwoniella</taxon>
    </lineage>
</organism>
<dbReference type="Gene3D" id="1.20.1250.20">
    <property type="entry name" value="MFS general substrate transporter like domains"/>
    <property type="match status" value="1"/>
</dbReference>
<dbReference type="KEGG" id="ker:91100420"/>
<feature type="transmembrane region" description="Helical" evidence="7">
    <location>
        <begin position="44"/>
        <end position="63"/>
    </location>
</feature>
<dbReference type="EMBL" id="CP144089">
    <property type="protein sequence ID" value="WWD03562.1"/>
    <property type="molecule type" value="Genomic_DNA"/>
</dbReference>
<evidence type="ECO:0000256" key="4">
    <source>
        <dbReference type="ARBA" id="ARBA00022989"/>
    </source>
</evidence>
<evidence type="ECO:0000313" key="8">
    <source>
        <dbReference type="EMBL" id="WWD03562.1"/>
    </source>
</evidence>
<feature type="transmembrane region" description="Helical" evidence="7">
    <location>
        <begin position="202"/>
        <end position="222"/>
    </location>
</feature>
<feature type="transmembrane region" description="Helical" evidence="7">
    <location>
        <begin position="308"/>
        <end position="330"/>
    </location>
</feature>
<keyword evidence="9" id="KW-1185">Reference proteome</keyword>
<evidence type="ECO:0000256" key="5">
    <source>
        <dbReference type="ARBA" id="ARBA00023136"/>
    </source>
</evidence>
<dbReference type="GO" id="GO:0022857">
    <property type="term" value="F:transmembrane transporter activity"/>
    <property type="evidence" value="ECO:0007669"/>
    <property type="project" value="InterPro"/>
</dbReference>
<evidence type="ECO:0000256" key="1">
    <source>
        <dbReference type="ARBA" id="ARBA00004141"/>
    </source>
</evidence>
<gene>
    <name evidence="8" type="ORF">V865_001616</name>
</gene>
<accession>A0AAX4KCY4</accession>
<dbReference type="InterPro" id="IPR011701">
    <property type="entry name" value="MFS"/>
</dbReference>
<feature type="transmembrane region" description="Helical" evidence="7">
    <location>
        <begin position="69"/>
        <end position="92"/>
    </location>
</feature>
<dbReference type="RefSeq" id="XP_066081529.1">
    <property type="nucleotide sequence ID" value="XM_066225432.1"/>
</dbReference>
<keyword evidence="4 7" id="KW-1133">Transmembrane helix</keyword>
<protein>
    <recommendedName>
        <fullName evidence="10">Major facilitator superfamily (MFS) profile domain-containing protein</fullName>
    </recommendedName>
</protein>
<dbReference type="PANTHER" id="PTHR23504:SF15">
    <property type="entry name" value="MAJOR FACILITATOR SUPERFAMILY (MFS) PROFILE DOMAIN-CONTAINING PROTEIN"/>
    <property type="match status" value="1"/>
</dbReference>
<feature type="transmembrane region" description="Helical" evidence="7">
    <location>
        <begin position="412"/>
        <end position="436"/>
    </location>
</feature>